<dbReference type="Proteomes" id="UP001433638">
    <property type="component" value="Unassembled WGS sequence"/>
</dbReference>
<comment type="caution">
    <text evidence="1">The sequence shown here is derived from an EMBL/GenBank/DDBJ whole genome shotgun (WGS) entry which is preliminary data.</text>
</comment>
<sequence>MKHLLQPLLVVGLLAGCASTPDDDGFIASDPATLDCAGLARQQQRSAARLRQLQTANPDVQMNIGLGSAIGSHGSIGLSIPVPMGQLRRPEQEIAALEQYQSRLRQWQQQKRCPEALLKTP</sequence>
<organism evidence="1 2">
    <name type="scientific">Vogesella oryzagri</name>
    <dbReference type="NCBI Taxonomy" id="3160864"/>
    <lineage>
        <taxon>Bacteria</taxon>
        <taxon>Pseudomonadati</taxon>
        <taxon>Pseudomonadota</taxon>
        <taxon>Betaproteobacteria</taxon>
        <taxon>Neisseriales</taxon>
        <taxon>Chromobacteriaceae</taxon>
        <taxon>Vogesella</taxon>
    </lineage>
</organism>
<evidence type="ECO:0000313" key="1">
    <source>
        <dbReference type="EMBL" id="MEQ6290989.1"/>
    </source>
</evidence>
<name>A0ABV1M425_9NEIS</name>
<keyword evidence="2" id="KW-1185">Reference proteome</keyword>
<reference evidence="1" key="1">
    <citation type="submission" date="2024-06" db="EMBL/GenBank/DDBJ databases">
        <title>Genome sequence of Vogesella sp. MAHUQ-64.</title>
        <authorList>
            <person name="Huq M.A."/>
        </authorList>
    </citation>
    <scope>NUCLEOTIDE SEQUENCE</scope>
    <source>
        <strain evidence="1">MAHUQ-64</strain>
    </source>
</reference>
<dbReference type="PROSITE" id="PS51257">
    <property type="entry name" value="PROKAR_LIPOPROTEIN"/>
    <property type="match status" value="1"/>
</dbReference>
<dbReference type="RefSeq" id="WP_349587212.1">
    <property type="nucleotide sequence ID" value="NZ_JBEFLD010000005.1"/>
</dbReference>
<evidence type="ECO:0008006" key="3">
    <source>
        <dbReference type="Google" id="ProtNLM"/>
    </source>
</evidence>
<dbReference type="EMBL" id="JBEFLD010000005">
    <property type="protein sequence ID" value="MEQ6290989.1"/>
    <property type="molecule type" value="Genomic_DNA"/>
</dbReference>
<accession>A0ABV1M425</accession>
<gene>
    <name evidence="1" type="ORF">ABNW52_10215</name>
</gene>
<evidence type="ECO:0000313" key="2">
    <source>
        <dbReference type="Proteomes" id="UP001433638"/>
    </source>
</evidence>
<protein>
    <recommendedName>
        <fullName evidence="3">Lipoprotein</fullName>
    </recommendedName>
</protein>
<proteinExistence type="predicted"/>